<feature type="region of interest" description="Disordered" evidence="1">
    <location>
        <begin position="1"/>
        <end position="111"/>
    </location>
</feature>
<sequence length="418" mass="47529">MPFHTTQATHAKKRRVEDSDDEENDDPSDRHNPQSSSRSSSRSSSPELREDLPQRELYQVARTQQKKVNDVKRQLRAMERQLADITNQDDSPPKRGRKKRQMVDGGSEEDTEKLKELAHAFVAMRMVWLHDPPTTFTTVVDSQYNPLERFENRASKIQGELAELLEVLPPRFHGETMRSEWVIKTFCDAMQSQRSNTRSRLRGTCGPNIFSGNDTDLATSESRRDKFQAMIGHTTTPEGASRYETFNVPLLHKDYNRSFDINTVFRGEKPQLVFAAIAFGPGSVTNLKRTGKPTPATSKYMARIWGLRNSTPGCIAGSTIFARWAASADVEFTPRGAETGIDWQADLERYIEYLQNGLNKRKASVLNIFREWDELFFPDSETSLAGTCGDDEDHVEKQMRDVMDLLNADEEEVPTGDN</sequence>
<organism evidence="2 3">
    <name type="scientific">Mycena pura</name>
    <dbReference type="NCBI Taxonomy" id="153505"/>
    <lineage>
        <taxon>Eukaryota</taxon>
        <taxon>Fungi</taxon>
        <taxon>Dikarya</taxon>
        <taxon>Basidiomycota</taxon>
        <taxon>Agaricomycotina</taxon>
        <taxon>Agaricomycetes</taxon>
        <taxon>Agaricomycetidae</taxon>
        <taxon>Agaricales</taxon>
        <taxon>Marasmiineae</taxon>
        <taxon>Mycenaceae</taxon>
        <taxon>Mycena</taxon>
    </lineage>
</organism>
<evidence type="ECO:0000256" key="1">
    <source>
        <dbReference type="SAM" id="MobiDB-lite"/>
    </source>
</evidence>
<reference evidence="2" key="1">
    <citation type="submission" date="2023-03" db="EMBL/GenBank/DDBJ databases">
        <title>Massive genome expansion in bonnet fungi (Mycena s.s.) driven by repeated elements and novel gene families across ecological guilds.</title>
        <authorList>
            <consortium name="Lawrence Berkeley National Laboratory"/>
            <person name="Harder C.B."/>
            <person name="Miyauchi S."/>
            <person name="Viragh M."/>
            <person name="Kuo A."/>
            <person name="Thoen E."/>
            <person name="Andreopoulos B."/>
            <person name="Lu D."/>
            <person name="Skrede I."/>
            <person name="Drula E."/>
            <person name="Henrissat B."/>
            <person name="Morin E."/>
            <person name="Kohler A."/>
            <person name="Barry K."/>
            <person name="LaButti K."/>
            <person name="Morin E."/>
            <person name="Salamov A."/>
            <person name="Lipzen A."/>
            <person name="Mereny Z."/>
            <person name="Hegedus B."/>
            <person name="Baldrian P."/>
            <person name="Stursova M."/>
            <person name="Weitz H."/>
            <person name="Taylor A."/>
            <person name="Grigoriev I.V."/>
            <person name="Nagy L.G."/>
            <person name="Martin F."/>
            <person name="Kauserud H."/>
        </authorList>
    </citation>
    <scope>NUCLEOTIDE SEQUENCE</scope>
    <source>
        <strain evidence="2">9144</strain>
    </source>
</reference>
<feature type="compositionally biased region" description="Basic and acidic residues" evidence="1">
    <location>
        <begin position="67"/>
        <end position="82"/>
    </location>
</feature>
<comment type="caution">
    <text evidence="2">The sequence shown here is derived from an EMBL/GenBank/DDBJ whole genome shotgun (WGS) entry which is preliminary data.</text>
</comment>
<gene>
    <name evidence="2" type="ORF">GGX14DRAFT_571664</name>
</gene>
<name>A0AAD6V552_9AGAR</name>
<evidence type="ECO:0000313" key="2">
    <source>
        <dbReference type="EMBL" id="KAJ7201090.1"/>
    </source>
</evidence>
<keyword evidence="3" id="KW-1185">Reference proteome</keyword>
<dbReference type="EMBL" id="JARJCW010000060">
    <property type="protein sequence ID" value="KAJ7201090.1"/>
    <property type="molecule type" value="Genomic_DNA"/>
</dbReference>
<dbReference type="AlphaFoldDB" id="A0AAD6V552"/>
<feature type="compositionally biased region" description="Low complexity" evidence="1">
    <location>
        <begin position="35"/>
        <end position="45"/>
    </location>
</feature>
<proteinExistence type="predicted"/>
<evidence type="ECO:0000313" key="3">
    <source>
        <dbReference type="Proteomes" id="UP001219525"/>
    </source>
</evidence>
<dbReference type="Proteomes" id="UP001219525">
    <property type="component" value="Unassembled WGS sequence"/>
</dbReference>
<accession>A0AAD6V552</accession>
<protein>
    <submittedName>
        <fullName evidence="2">Uncharacterized protein</fullName>
    </submittedName>
</protein>